<comment type="caution">
    <text evidence="1">The sequence shown here is derived from an EMBL/GenBank/DDBJ whole genome shotgun (WGS) entry which is preliminary data.</text>
</comment>
<organism evidence="1 2">
    <name type="scientific">Coemansia pectinata</name>
    <dbReference type="NCBI Taxonomy" id="1052879"/>
    <lineage>
        <taxon>Eukaryota</taxon>
        <taxon>Fungi</taxon>
        <taxon>Fungi incertae sedis</taxon>
        <taxon>Zoopagomycota</taxon>
        <taxon>Kickxellomycotina</taxon>
        <taxon>Kickxellomycetes</taxon>
        <taxon>Kickxellales</taxon>
        <taxon>Kickxellaceae</taxon>
        <taxon>Coemansia</taxon>
    </lineage>
</organism>
<dbReference type="OrthoDB" id="2123547at2759"/>
<reference evidence="1" key="1">
    <citation type="submission" date="2022-07" db="EMBL/GenBank/DDBJ databases">
        <title>Phylogenomic reconstructions and comparative analyses of Kickxellomycotina fungi.</title>
        <authorList>
            <person name="Reynolds N.K."/>
            <person name="Stajich J.E."/>
            <person name="Barry K."/>
            <person name="Grigoriev I.V."/>
            <person name="Crous P."/>
            <person name="Smith M.E."/>
        </authorList>
    </citation>
    <scope>NUCLEOTIDE SEQUENCE</scope>
    <source>
        <strain evidence="1">BCRC 34297</strain>
    </source>
</reference>
<dbReference type="Proteomes" id="UP001140011">
    <property type="component" value="Unassembled WGS sequence"/>
</dbReference>
<gene>
    <name evidence="1" type="ORF">GGI19_003826</name>
</gene>
<evidence type="ECO:0008006" key="3">
    <source>
        <dbReference type="Google" id="ProtNLM"/>
    </source>
</evidence>
<name>A0A9W8GUX4_9FUNG</name>
<keyword evidence="2" id="KW-1185">Reference proteome</keyword>
<accession>A0A9W8GUX4</accession>
<dbReference type="EMBL" id="JANBUH010000281">
    <property type="protein sequence ID" value="KAJ2752447.1"/>
    <property type="molecule type" value="Genomic_DNA"/>
</dbReference>
<protein>
    <recommendedName>
        <fullName evidence="3">Pentatricopeptide repeat protein</fullName>
    </recommendedName>
</protein>
<evidence type="ECO:0000313" key="2">
    <source>
        <dbReference type="Proteomes" id="UP001140011"/>
    </source>
</evidence>
<proteinExistence type="predicted"/>
<evidence type="ECO:0000313" key="1">
    <source>
        <dbReference type="EMBL" id="KAJ2752447.1"/>
    </source>
</evidence>
<dbReference type="AlphaFoldDB" id="A0A9W8GUX4"/>
<sequence length="288" mass="33231">MFSAVNLVLRRSQTAVRVSRILPYPRLQFARTLTSIVPKNLQPTADEFAQASITTKTGTYDINTPPQNVRSDVWSLVVSTIMRIDPKNLRQPKKSVLHWLLQHAENREELDVALDLMLHWRMHMLPITQATTQIWAEACIRLEEPDLFVTMLMDRWKYRQLPINYNMARFIKYLGGRNRLDDAFRLFALYPFYGLSYDAQAYGALVEACCAQVSDEEAWRRALVASEEALAHDPPLITLEALRVLESRSTEHNEQEMAQRYKSLADNLPLQPTSKEAVKFDEDGNHLN</sequence>